<keyword evidence="1" id="KW-0812">Transmembrane</keyword>
<keyword evidence="1" id="KW-1133">Transmembrane helix</keyword>
<dbReference type="AlphaFoldDB" id="A0A543JNW6"/>
<sequence length="313" mass="34116">MSPSDVAKSSLDILSLRFFTVSFLPTFAGTWFLLTLVWAGAPGGPPDFGRAWATTAKLGPGQVLLIVLGVVLIALLLAPLQLAAVRVLEGRWPRVLRALGRSWQLRRKRRLAAAAQPDELNTDKPPGPEVVLRAGEAGTLLSRRFPADDHLVRATALGNVMTAMEDTAGRAYGLDAVVAWPRLYPLLSDRVRALVDDRRDVFDAGARMTATAAMVTIATAALLVRSGWWLLLALAPVAVGVLAHSGALRAAEAYAETVHTAFDLHRFELLKALHLPLPDTPSKEVELNRALCDLWRQDVPFNHAYRHPDEKPD</sequence>
<accession>A0A543JNW6</accession>
<dbReference type="RefSeq" id="WP_141982702.1">
    <property type="nucleotide sequence ID" value="NZ_VFPP01000001.1"/>
</dbReference>
<feature type="transmembrane region" description="Helical" evidence="1">
    <location>
        <begin position="18"/>
        <end position="41"/>
    </location>
</feature>
<dbReference type="EMBL" id="VFPP01000001">
    <property type="protein sequence ID" value="TQM84533.1"/>
    <property type="molecule type" value="Genomic_DNA"/>
</dbReference>
<evidence type="ECO:0000313" key="3">
    <source>
        <dbReference type="Proteomes" id="UP000316628"/>
    </source>
</evidence>
<keyword evidence="1" id="KW-0472">Membrane</keyword>
<feature type="transmembrane region" description="Helical" evidence="1">
    <location>
        <begin position="228"/>
        <end position="248"/>
    </location>
</feature>
<proteinExistence type="predicted"/>
<evidence type="ECO:0000256" key="1">
    <source>
        <dbReference type="SAM" id="Phobius"/>
    </source>
</evidence>
<reference evidence="2 3" key="1">
    <citation type="submission" date="2019-06" db="EMBL/GenBank/DDBJ databases">
        <title>Sequencing the genomes of 1000 actinobacteria strains.</title>
        <authorList>
            <person name="Klenk H.-P."/>
        </authorList>
    </citation>
    <scope>NUCLEOTIDE SEQUENCE [LARGE SCALE GENOMIC DNA]</scope>
    <source>
        <strain evidence="2 3">DSM 45456</strain>
    </source>
</reference>
<protein>
    <submittedName>
        <fullName evidence="2">Uncharacterized protein</fullName>
    </submittedName>
</protein>
<feature type="transmembrane region" description="Helical" evidence="1">
    <location>
        <begin position="61"/>
        <end position="88"/>
    </location>
</feature>
<dbReference type="OrthoDB" id="529448at2"/>
<comment type="caution">
    <text evidence="2">The sequence shown here is derived from an EMBL/GenBank/DDBJ whole genome shotgun (WGS) entry which is preliminary data.</text>
</comment>
<evidence type="ECO:0000313" key="2">
    <source>
        <dbReference type="EMBL" id="TQM84533.1"/>
    </source>
</evidence>
<gene>
    <name evidence="2" type="ORF">FHX81_6988</name>
</gene>
<dbReference type="Proteomes" id="UP000316628">
    <property type="component" value="Unassembled WGS sequence"/>
</dbReference>
<organism evidence="2 3">
    <name type="scientific">Saccharothrix saharensis</name>
    <dbReference type="NCBI Taxonomy" id="571190"/>
    <lineage>
        <taxon>Bacteria</taxon>
        <taxon>Bacillati</taxon>
        <taxon>Actinomycetota</taxon>
        <taxon>Actinomycetes</taxon>
        <taxon>Pseudonocardiales</taxon>
        <taxon>Pseudonocardiaceae</taxon>
        <taxon>Saccharothrix</taxon>
    </lineage>
</organism>
<name>A0A543JNW6_9PSEU</name>
<keyword evidence="3" id="KW-1185">Reference proteome</keyword>